<keyword evidence="2" id="KW-0472">Membrane</keyword>
<feature type="compositionally biased region" description="Low complexity" evidence="1">
    <location>
        <begin position="29"/>
        <end position="45"/>
    </location>
</feature>
<feature type="region of interest" description="Disordered" evidence="1">
    <location>
        <begin position="175"/>
        <end position="205"/>
    </location>
</feature>
<dbReference type="GO" id="GO:0010090">
    <property type="term" value="P:trichome morphogenesis"/>
    <property type="evidence" value="ECO:0007669"/>
    <property type="project" value="InterPro"/>
</dbReference>
<protein>
    <submittedName>
        <fullName evidence="3">Uncharacterized protein</fullName>
    </submittedName>
</protein>
<name>A0A6D2L6G6_9BRAS</name>
<feature type="transmembrane region" description="Helical" evidence="2">
    <location>
        <begin position="399"/>
        <end position="418"/>
    </location>
</feature>
<feature type="region of interest" description="Disordered" evidence="1">
    <location>
        <begin position="1"/>
        <end position="47"/>
    </location>
</feature>
<dbReference type="InterPro" id="IPR044708">
    <property type="entry name" value="CPR5"/>
</dbReference>
<feature type="compositionally biased region" description="Basic and acidic residues" evidence="1">
    <location>
        <begin position="1"/>
        <end position="12"/>
    </location>
</feature>
<evidence type="ECO:0000256" key="1">
    <source>
        <dbReference type="SAM" id="MobiDB-lite"/>
    </source>
</evidence>
<feature type="compositionally biased region" description="Low complexity" evidence="1">
    <location>
        <begin position="186"/>
        <end position="197"/>
    </location>
</feature>
<dbReference type="GO" id="GO:0006952">
    <property type="term" value="P:defense response"/>
    <property type="evidence" value="ECO:0007669"/>
    <property type="project" value="InterPro"/>
</dbReference>
<evidence type="ECO:0000313" key="4">
    <source>
        <dbReference type="Proteomes" id="UP000467841"/>
    </source>
</evidence>
<dbReference type="OrthoDB" id="2017423at2759"/>
<accession>A0A6D2L6G6</accession>
<reference evidence="3" key="1">
    <citation type="submission" date="2020-01" db="EMBL/GenBank/DDBJ databases">
        <authorList>
            <person name="Mishra B."/>
        </authorList>
    </citation>
    <scope>NUCLEOTIDE SEQUENCE [LARGE SCALE GENOMIC DNA]</scope>
</reference>
<comment type="caution">
    <text evidence="3">The sequence shown here is derived from an EMBL/GenBank/DDBJ whole genome shotgun (WGS) entry which is preliminary data.</text>
</comment>
<keyword evidence="4" id="KW-1185">Reference proteome</keyword>
<dbReference type="AlphaFoldDB" id="A0A6D2L6G6"/>
<feature type="transmembrane region" description="Helical" evidence="2">
    <location>
        <begin position="430"/>
        <end position="448"/>
    </location>
</feature>
<feature type="transmembrane region" description="Helical" evidence="2">
    <location>
        <begin position="368"/>
        <end position="387"/>
    </location>
</feature>
<evidence type="ECO:0000313" key="3">
    <source>
        <dbReference type="EMBL" id="CAA7060426.1"/>
    </source>
</evidence>
<feature type="transmembrane region" description="Helical" evidence="2">
    <location>
        <begin position="469"/>
        <end position="490"/>
    </location>
</feature>
<dbReference type="GO" id="GO:0010150">
    <property type="term" value="P:leaf senescence"/>
    <property type="evidence" value="ECO:0007669"/>
    <property type="project" value="InterPro"/>
</dbReference>
<keyword evidence="2" id="KW-1133">Transmembrane helix</keyword>
<keyword evidence="2" id="KW-0812">Transmembrane</keyword>
<sequence length="494" mass="55372">MDKMMKPSTLEKRKFKAKKREIMNNDEASTSSSCSSSSTSNPNSTRIVSRVARRLRNPTMRLGMARRSVGERQAEALALSLGMSFAAFTNLVLERKSAADQNVHVDDLAVVSTSVVKEALVSVYGEKLGSFATRFEKSFKSTLKILKVTNESAFAHYQLNNNNVASFNLDPSTIEGSSSDTELTAKETSSTTSTYETVQGGARPTSSMNELVLNEDTRQLSTMSLTTFEQRSLEEKARANDLSYMKNFLTVRKLCLKEAELVQMEESNNLKKIKIEMDVSKAAFKAEKFSTQKQDTRKDEMVTVLNDWLVTSVYIMLIAMVYGAYMFSQQRIMECEPSSSEEDESGWVPKQVSLLHTEFNFLICRLRVWIPSSFSVLMILIFTYFIIQRSSGMKQAMPVSFIVVFLGVFCGLIGKFSVDTLGCNGKLWLILWEVFCALQLAANVYMLPLHGLIYGPTQGTMVPYRARRVLFFGLVNLLLPVIIGFLPFAATFGE</sequence>
<organism evidence="3 4">
    <name type="scientific">Microthlaspi erraticum</name>
    <dbReference type="NCBI Taxonomy" id="1685480"/>
    <lineage>
        <taxon>Eukaryota</taxon>
        <taxon>Viridiplantae</taxon>
        <taxon>Streptophyta</taxon>
        <taxon>Embryophyta</taxon>
        <taxon>Tracheophyta</taxon>
        <taxon>Spermatophyta</taxon>
        <taxon>Magnoliopsida</taxon>
        <taxon>eudicotyledons</taxon>
        <taxon>Gunneridae</taxon>
        <taxon>Pentapetalae</taxon>
        <taxon>rosids</taxon>
        <taxon>malvids</taxon>
        <taxon>Brassicales</taxon>
        <taxon>Brassicaceae</taxon>
        <taxon>Coluteocarpeae</taxon>
        <taxon>Microthlaspi</taxon>
    </lineage>
</organism>
<evidence type="ECO:0000256" key="2">
    <source>
        <dbReference type="SAM" id="Phobius"/>
    </source>
</evidence>
<proteinExistence type="predicted"/>
<dbReference type="Proteomes" id="UP000467841">
    <property type="component" value="Unassembled WGS sequence"/>
</dbReference>
<gene>
    <name evidence="3" type="ORF">MERR_LOCUS47662</name>
</gene>
<dbReference type="PANTHER" id="PTHR35322">
    <property type="entry name" value="PROTEIN CPR-5"/>
    <property type="match status" value="1"/>
</dbReference>
<feature type="transmembrane region" description="Helical" evidence="2">
    <location>
        <begin position="308"/>
        <end position="327"/>
    </location>
</feature>
<dbReference type="PANTHER" id="PTHR35322:SF2">
    <property type="entry name" value="PROTEIN CPR-5"/>
    <property type="match status" value="1"/>
</dbReference>
<dbReference type="EMBL" id="CACVBM020001829">
    <property type="protein sequence ID" value="CAA7060426.1"/>
    <property type="molecule type" value="Genomic_DNA"/>
</dbReference>